<comment type="caution">
    <text evidence="3">The sequence shown here is derived from an EMBL/GenBank/DDBJ whole genome shotgun (WGS) entry which is preliminary data.</text>
</comment>
<feature type="region of interest" description="Disordered" evidence="1">
    <location>
        <begin position="281"/>
        <end position="305"/>
    </location>
</feature>
<feature type="region of interest" description="Disordered" evidence="1">
    <location>
        <begin position="440"/>
        <end position="566"/>
    </location>
</feature>
<evidence type="ECO:0000313" key="4">
    <source>
        <dbReference type="Proteomes" id="UP001396334"/>
    </source>
</evidence>
<keyword evidence="2" id="KW-0812">Transmembrane</keyword>
<sequence>MRSGLHAPEQVRLVRHPFMPFSCAVAGLLSPMRMGLVSWLPTADWQLGVVLVVSALRAFSCPPRFHLTWCASFQFVLRFSCLRTIMGVFVRFACGSDFVAWPLQWSFRDKGFVASPAACLVQLSEIALAAAVGSNLWRVSPLFALCLLCLSPALWLLGGSVCGASFVARLCWWLLTACITVWVILERLGSTARPHYRLITCFARPDAKASMCPLQYERLPLFCHGCGLIGHSVLAFPTTPKVEGQKFQYGAWLRAPLPKRSATHPRGRLSVVDDDLDVPVAVDSAPERPPVRSDSNAATASASAPEPVVPIVVAPAVRTPPPAATLPADNPPDLSAPSGKADLVEEVLDETSPDQDASETAADRSTPDDIPYDPMVHTETSDMLEEALEISRDCVLLADLTGVIQADGEDLVNEAIPEAADSIIREVAASILGVPAPPDAPVVPSRQAPPLSASPSKPGLSKSAPAGLRRASMPVVPEHQEFDEWCAARSRSPPVTAKNQPAGVRASSIPPTRPHKRQASSSDPSRAKRSRASTSSTTRIPSIPKAGMSSVNNSLAETARQSRREK</sequence>
<feature type="compositionally biased region" description="Low complexity" evidence="1">
    <location>
        <begin position="532"/>
        <end position="545"/>
    </location>
</feature>
<accession>A0ABR2NMR5</accession>
<feature type="transmembrane region" description="Helical" evidence="2">
    <location>
        <begin position="139"/>
        <end position="158"/>
    </location>
</feature>
<dbReference type="Proteomes" id="UP001396334">
    <property type="component" value="Unassembled WGS sequence"/>
</dbReference>
<gene>
    <name evidence="3" type="ORF">V6N11_035592</name>
</gene>
<feature type="transmembrane region" description="Helical" evidence="2">
    <location>
        <begin position="21"/>
        <end position="39"/>
    </location>
</feature>
<feature type="region of interest" description="Disordered" evidence="1">
    <location>
        <begin position="349"/>
        <end position="376"/>
    </location>
</feature>
<feature type="transmembrane region" description="Helical" evidence="2">
    <location>
        <begin position="45"/>
        <end position="63"/>
    </location>
</feature>
<evidence type="ECO:0000313" key="3">
    <source>
        <dbReference type="EMBL" id="KAK8977472.1"/>
    </source>
</evidence>
<protein>
    <submittedName>
        <fullName evidence="3">Uncharacterized protein</fullName>
    </submittedName>
</protein>
<proteinExistence type="predicted"/>
<keyword evidence="2" id="KW-1133">Transmembrane helix</keyword>
<keyword evidence="4" id="KW-1185">Reference proteome</keyword>
<keyword evidence="2" id="KW-0472">Membrane</keyword>
<evidence type="ECO:0000256" key="1">
    <source>
        <dbReference type="SAM" id="MobiDB-lite"/>
    </source>
</evidence>
<feature type="transmembrane region" description="Helical" evidence="2">
    <location>
        <begin position="164"/>
        <end position="185"/>
    </location>
</feature>
<evidence type="ECO:0000256" key="2">
    <source>
        <dbReference type="SAM" id="Phobius"/>
    </source>
</evidence>
<organism evidence="3 4">
    <name type="scientific">Hibiscus sabdariffa</name>
    <name type="common">roselle</name>
    <dbReference type="NCBI Taxonomy" id="183260"/>
    <lineage>
        <taxon>Eukaryota</taxon>
        <taxon>Viridiplantae</taxon>
        <taxon>Streptophyta</taxon>
        <taxon>Embryophyta</taxon>
        <taxon>Tracheophyta</taxon>
        <taxon>Spermatophyta</taxon>
        <taxon>Magnoliopsida</taxon>
        <taxon>eudicotyledons</taxon>
        <taxon>Gunneridae</taxon>
        <taxon>Pentapetalae</taxon>
        <taxon>rosids</taxon>
        <taxon>malvids</taxon>
        <taxon>Malvales</taxon>
        <taxon>Malvaceae</taxon>
        <taxon>Malvoideae</taxon>
        <taxon>Hibiscus</taxon>
    </lineage>
</organism>
<feature type="transmembrane region" description="Helical" evidence="2">
    <location>
        <begin position="75"/>
        <end position="93"/>
    </location>
</feature>
<name>A0ABR2NMR5_9ROSI</name>
<reference evidence="3 4" key="1">
    <citation type="journal article" date="2024" name="G3 (Bethesda)">
        <title>Genome assembly of Hibiscus sabdariffa L. provides insights into metabolisms of medicinal natural products.</title>
        <authorList>
            <person name="Kim T."/>
        </authorList>
    </citation>
    <scope>NUCLEOTIDE SEQUENCE [LARGE SCALE GENOMIC DNA]</scope>
    <source>
        <strain evidence="3">TK-2024</strain>
        <tissue evidence="3">Old leaves</tissue>
    </source>
</reference>
<dbReference type="EMBL" id="JBBPBN010000118">
    <property type="protein sequence ID" value="KAK8977472.1"/>
    <property type="molecule type" value="Genomic_DNA"/>
</dbReference>